<feature type="domain" description="RanBD1" evidence="11">
    <location>
        <begin position="240"/>
        <end position="314"/>
    </location>
</feature>
<protein>
    <recommendedName>
        <fullName evidence="11">RanBD1 domain-containing protein</fullName>
    </recommendedName>
</protein>
<evidence type="ECO:0000313" key="12">
    <source>
        <dbReference type="EMBL" id="KAK4528305.1"/>
    </source>
</evidence>
<keyword evidence="6" id="KW-0007">Acetylation</keyword>
<dbReference type="SMART" id="SM00160">
    <property type="entry name" value="RanBD"/>
    <property type="match status" value="1"/>
</dbReference>
<dbReference type="Pfam" id="PF08911">
    <property type="entry name" value="NUP50"/>
    <property type="match status" value="1"/>
</dbReference>
<dbReference type="InterPro" id="IPR015007">
    <property type="entry name" value="NUP2/50/61"/>
</dbReference>
<evidence type="ECO:0000256" key="5">
    <source>
        <dbReference type="ARBA" id="ARBA00022927"/>
    </source>
</evidence>
<feature type="compositionally biased region" description="Basic residues" evidence="10">
    <location>
        <begin position="46"/>
        <end position="55"/>
    </location>
</feature>
<feature type="compositionally biased region" description="Acidic residues" evidence="10">
    <location>
        <begin position="217"/>
        <end position="227"/>
    </location>
</feature>
<proteinExistence type="predicted"/>
<dbReference type="GO" id="GO:0051028">
    <property type="term" value="P:mRNA transport"/>
    <property type="evidence" value="ECO:0007669"/>
    <property type="project" value="UniProtKB-KW"/>
</dbReference>
<evidence type="ECO:0000256" key="9">
    <source>
        <dbReference type="ARBA" id="ARBA00023242"/>
    </source>
</evidence>
<keyword evidence="9" id="KW-0539">Nucleus</keyword>
<evidence type="ECO:0000256" key="3">
    <source>
        <dbReference type="ARBA" id="ARBA00022737"/>
    </source>
</evidence>
<keyword evidence="2" id="KW-0813">Transport</keyword>
<dbReference type="Pfam" id="PF00638">
    <property type="entry name" value="Ran_BP1"/>
    <property type="match status" value="1"/>
</dbReference>
<evidence type="ECO:0000256" key="4">
    <source>
        <dbReference type="ARBA" id="ARBA00022816"/>
    </source>
</evidence>
<keyword evidence="3" id="KW-0677">Repeat</keyword>
<evidence type="ECO:0000256" key="2">
    <source>
        <dbReference type="ARBA" id="ARBA00022448"/>
    </source>
</evidence>
<feature type="compositionally biased region" description="Basic and acidic residues" evidence="10">
    <location>
        <begin position="135"/>
        <end position="170"/>
    </location>
</feature>
<evidence type="ECO:0000256" key="10">
    <source>
        <dbReference type="SAM" id="MobiDB-lite"/>
    </source>
</evidence>
<dbReference type="PANTHER" id="PTHR23138">
    <property type="entry name" value="RAN BINDING PROTEIN"/>
    <property type="match status" value="1"/>
</dbReference>
<dbReference type="EMBL" id="JANCYU010000062">
    <property type="protein sequence ID" value="KAK4528305.1"/>
    <property type="molecule type" value="Genomic_DNA"/>
</dbReference>
<dbReference type="InterPro" id="IPR000156">
    <property type="entry name" value="Ran_bind_dom"/>
</dbReference>
<dbReference type="SUPFAM" id="SSF50729">
    <property type="entry name" value="PH domain-like"/>
    <property type="match status" value="1"/>
</dbReference>
<keyword evidence="4" id="KW-0509">mRNA transport</keyword>
<sequence length="363" mass="41192">MGKRAAETQLTKDSQELEEEEKQEENVSLTKENSFARASEEEIARRRVIKARRLRPVFSNENSLLSTTSVEDSQNSQQDASSLSSNPFASVSLVPTTQTVQEEQEKDESEKSKETQEKNDKALQEEKTLSCQQVEQEKSEKVEEVSSSCTEKDTVSSEKAEKREETDHPSVPRSFGGFSGGEIHMDQLAKQSKGLQSSSTDSEFFWEQTKKTSNSDLQEEESEDVVDNADVPIEAKEPILPEQKTVTGEEEEETLLRIRGKLYSLEDKQWKEKGVGQLRVNVRQEDSRGRFVMRAEGNLRVLLNFPIHSEFRIEKASEKSLRFCAPGESGKPQSFLFRAFSKEDASKLETTCVEWLKSNKDNN</sequence>
<dbReference type="GO" id="GO:0005643">
    <property type="term" value="C:nuclear pore"/>
    <property type="evidence" value="ECO:0007669"/>
    <property type="project" value="UniProtKB-SubCell"/>
</dbReference>
<keyword evidence="7" id="KW-0811">Translocation</keyword>
<dbReference type="PROSITE" id="PS50196">
    <property type="entry name" value="RANBD1"/>
    <property type="match status" value="1"/>
</dbReference>
<name>A0AAV9ILN3_9RHOD</name>
<evidence type="ECO:0000256" key="8">
    <source>
        <dbReference type="ARBA" id="ARBA00023132"/>
    </source>
</evidence>
<dbReference type="Proteomes" id="UP001300502">
    <property type="component" value="Unassembled WGS sequence"/>
</dbReference>
<accession>A0AAV9ILN3</accession>
<dbReference type="GO" id="GO:0015031">
    <property type="term" value="P:protein transport"/>
    <property type="evidence" value="ECO:0007669"/>
    <property type="project" value="UniProtKB-KW"/>
</dbReference>
<dbReference type="Gene3D" id="2.30.29.30">
    <property type="entry name" value="Pleckstrin-homology domain (PH domain)/Phosphotyrosine-binding domain (PTB)"/>
    <property type="match status" value="1"/>
</dbReference>
<keyword evidence="5" id="KW-0653">Protein transport</keyword>
<dbReference type="InterPro" id="IPR011993">
    <property type="entry name" value="PH-like_dom_sf"/>
</dbReference>
<feature type="region of interest" description="Disordered" evidence="10">
    <location>
        <begin position="1"/>
        <end position="239"/>
    </location>
</feature>
<evidence type="ECO:0000313" key="13">
    <source>
        <dbReference type="Proteomes" id="UP001300502"/>
    </source>
</evidence>
<organism evidence="12 13">
    <name type="scientific">Galdieria yellowstonensis</name>
    <dbReference type="NCBI Taxonomy" id="3028027"/>
    <lineage>
        <taxon>Eukaryota</taxon>
        <taxon>Rhodophyta</taxon>
        <taxon>Bangiophyceae</taxon>
        <taxon>Galdieriales</taxon>
        <taxon>Galdieriaceae</taxon>
        <taxon>Galdieria</taxon>
    </lineage>
</organism>
<comment type="caution">
    <text evidence="12">The sequence shown here is derived from an EMBL/GenBank/DDBJ whole genome shotgun (WGS) entry which is preliminary data.</text>
</comment>
<evidence type="ECO:0000256" key="6">
    <source>
        <dbReference type="ARBA" id="ARBA00022990"/>
    </source>
</evidence>
<feature type="compositionally biased region" description="Basic and acidic residues" evidence="10">
    <location>
        <begin position="108"/>
        <end position="128"/>
    </location>
</feature>
<reference evidence="12 13" key="1">
    <citation type="submission" date="2022-07" db="EMBL/GenBank/DDBJ databases">
        <title>Genome-wide signatures of adaptation to extreme environments.</title>
        <authorList>
            <person name="Cho C.H."/>
            <person name="Yoon H.S."/>
        </authorList>
    </citation>
    <scope>NUCLEOTIDE SEQUENCE [LARGE SCALE GENOMIC DNA]</scope>
    <source>
        <strain evidence="12 13">108.79 E11</strain>
    </source>
</reference>
<keyword evidence="8" id="KW-0906">Nuclear pore complex</keyword>
<gene>
    <name evidence="12" type="ORF">GAYE_SCF54G6242</name>
</gene>
<evidence type="ECO:0000259" key="11">
    <source>
        <dbReference type="PROSITE" id="PS50196"/>
    </source>
</evidence>
<dbReference type="InterPro" id="IPR045255">
    <property type="entry name" value="RanBP1-like"/>
</dbReference>
<feature type="compositionally biased region" description="Polar residues" evidence="10">
    <location>
        <begin position="59"/>
        <end position="100"/>
    </location>
</feature>
<dbReference type="AlphaFoldDB" id="A0AAV9ILN3"/>
<comment type="subcellular location">
    <subcellularLocation>
        <location evidence="1">Nucleus</location>
        <location evidence="1">Nuclear pore complex</location>
    </subcellularLocation>
</comment>
<keyword evidence="13" id="KW-1185">Reference proteome</keyword>
<evidence type="ECO:0000256" key="7">
    <source>
        <dbReference type="ARBA" id="ARBA00023010"/>
    </source>
</evidence>
<evidence type="ECO:0000256" key="1">
    <source>
        <dbReference type="ARBA" id="ARBA00004567"/>
    </source>
</evidence>
<feature type="compositionally biased region" description="Polar residues" evidence="10">
    <location>
        <begin position="189"/>
        <end position="202"/>
    </location>
</feature>